<evidence type="ECO:0000313" key="3">
    <source>
        <dbReference type="EMBL" id="KAB1434403.1"/>
    </source>
</evidence>
<dbReference type="EMBL" id="WAGX01000008">
    <property type="protein sequence ID" value="KAB1434403.1"/>
    <property type="molecule type" value="Genomic_DNA"/>
</dbReference>
<feature type="transmembrane region" description="Helical" evidence="1">
    <location>
        <begin position="12"/>
        <end position="30"/>
    </location>
</feature>
<dbReference type="AlphaFoldDB" id="A0A7V7QHI6"/>
<feature type="transmembrane region" description="Helical" evidence="1">
    <location>
        <begin position="226"/>
        <end position="245"/>
    </location>
</feature>
<feature type="domain" description="Acyltransferase 3" evidence="2">
    <location>
        <begin position="10"/>
        <end position="338"/>
    </location>
</feature>
<dbReference type="Proteomes" id="UP000461768">
    <property type="component" value="Unassembled WGS sequence"/>
</dbReference>
<sequence>MTKLQTTKRIIWIDVAKAIGILLVLVNHVMLDLGLVTFLGGMFYMPVFFVLSGYTFKESTKESLAAFIKNKAKRLLIPYLCFQLFLAGAYSIKNIVEHQPFIKAIFPVIGAFYSRNALYASEKDVLVKVPANNINLMSSLNAPLWFLTGLFTSLVIYKIILKVADKNKKKEVCYLAISVLIGVIFKYFCPILLPWSIDTAFISVAFLHVGRLLDREQLFERLCKKPINICMIVLVFTLSSFLNGSVNMSIREFGKSVLLYLLVGSLGTMSVMFLSKWIEKNLKNVAVVLEYIGRHTIGILALHLIVFEIISILATRFGVAGTIGEKLVKIFLAIVILVPIDWAIEKYLPFVYGKRGEVNEKRYVN</sequence>
<dbReference type="OrthoDB" id="6623990at2"/>
<dbReference type="InterPro" id="IPR052734">
    <property type="entry name" value="Nod_factor_acetyltransferase"/>
</dbReference>
<protein>
    <submittedName>
        <fullName evidence="3">Acyltransferase family protein</fullName>
    </submittedName>
</protein>
<reference evidence="3 4" key="1">
    <citation type="submission" date="2019-09" db="EMBL/GenBank/DDBJ databases">
        <authorList>
            <person name="Valk L.C."/>
        </authorList>
    </citation>
    <scope>NUCLEOTIDE SEQUENCE [LARGE SCALE GENOMIC DNA]</scope>
    <source>
        <strain evidence="3">GalUA</strain>
    </source>
</reference>
<dbReference type="PANTHER" id="PTHR37312">
    <property type="entry name" value="MEMBRANE-BOUND ACYLTRANSFERASE YKRP-RELATED"/>
    <property type="match status" value="1"/>
</dbReference>
<proteinExistence type="predicted"/>
<dbReference type="InterPro" id="IPR002656">
    <property type="entry name" value="Acyl_transf_3_dom"/>
</dbReference>
<evidence type="ECO:0000256" key="1">
    <source>
        <dbReference type="SAM" id="Phobius"/>
    </source>
</evidence>
<feature type="transmembrane region" description="Helical" evidence="1">
    <location>
        <begin position="36"/>
        <end position="54"/>
    </location>
</feature>
<name>A0A7V7QHI6_9FIRM</name>
<feature type="transmembrane region" description="Helical" evidence="1">
    <location>
        <begin position="296"/>
        <end position="315"/>
    </location>
</feature>
<keyword evidence="1" id="KW-1133">Transmembrane helix</keyword>
<feature type="transmembrane region" description="Helical" evidence="1">
    <location>
        <begin position="142"/>
        <end position="160"/>
    </location>
</feature>
<reference evidence="3 4" key="2">
    <citation type="submission" date="2020-02" db="EMBL/GenBank/DDBJ databases">
        <title>Candidatus Galacturonibacter soehngenii shows hetero-acetogenic catabolism of galacturonic acid but lacks a canonical carbon monoxide dehydrogenase/acetyl-CoA synthase complex.</title>
        <authorList>
            <person name="Diender M."/>
            <person name="Stouten G.R."/>
            <person name="Petersen J.F."/>
            <person name="Nielsen P.H."/>
            <person name="Dueholm M.S."/>
            <person name="Pronk J.T."/>
            <person name="Van Loosdrecht M.C.M."/>
        </authorList>
    </citation>
    <scope>NUCLEOTIDE SEQUENCE [LARGE SCALE GENOMIC DNA]</scope>
    <source>
        <strain evidence="3">GalUA</strain>
    </source>
</reference>
<feature type="transmembrane region" description="Helical" evidence="1">
    <location>
        <begin position="327"/>
        <end position="344"/>
    </location>
</feature>
<evidence type="ECO:0000313" key="4">
    <source>
        <dbReference type="Proteomes" id="UP000461768"/>
    </source>
</evidence>
<comment type="caution">
    <text evidence="3">The sequence shown here is derived from an EMBL/GenBank/DDBJ whole genome shotgun (WGS) entry which is preliminary data.</text>
</comment>
<gene>
    <name evidence="3" type="ORF">F7O84_18125</name>
</gene>
<keyword evidence="4" id="KW-1185">Reference proteome</keyword>
<dbReference type="RefSeq" id="WP_151148492.1">
    <property type="nucleotide sequence ID" value="NZ_WAGX01000008.1"/>
</dbReference>
<keyword evidence="3" id="KW-0808">Transferase</keyword>
<feature type="transmembrane region" description="Helical" evidence="1">
    <location>
        <begin position="75"/>
        <end position="92"/>
    </location>
</feature>
<feature type="transmembrane region" description="Helical" evidence="1">
    <location>
        <begin position="257"/>
        <end position="275"/>
    </location>
</feature>
<organism evidence="3 4">
    <name type="scientific">Candidatus Galacturonatibacter soehngenii</name>
    <dbReference type="NCBI Taxonomy" id="2307010"/>
    <lineage>
        <taxon>Bacteria</taxon>
        <taxon>Bacillati</taxon>
        <taxon>Bacillota</taxon>
        <taxon>Clostridia</taxon>
        <taxon>Lachnospirales</taxon>
        <taxon>Lachnospiraceae</taxon>
        <taxon>Candidatus Galacturonatibacter</taxon>
    </lineage>
</organism>
<evidence type="ECO:0000259" key="2">
    <source>
        <dbReference type="Pfam" id="PF01757"/>
    </source>
</evidence>
<keyword evidence="3" id="KW-0012">Acyltransferase</keyword>
<keyword evidence="1" id="KW-0472">Membrane</keyword>
<feature type="transmembrane region" description="Helical" evidence="1">
    <location>
        <begin position="172"/>
        <end position="189"/>
    </location>
</feature>
<dbReference type="Pfam" id="PF01757">
    <property type="entry name" value="Acyl_transf_3"/>
    <property type="match status" value="1"/>
</dbReference>
<dbReference type="PANTHER" id="PTHR37312:SF1">
    <property type="entry name" value="MEMBRANE-BOUND ACYLTRANSFERASE YKRP-RELATED"/>
    <property type="match status" value="1"/>
</dbReference>
<keyword evidence="1" id="KW-0812">Transmembrane</keyword>
<dbReference type="GO" id="GO:0016747">
    <property type="term" value="F:acyltransferase activity, transferring groups other than amino-acyl groups"/>
    <property type="evidence" value="ECO:0007669"/>
    <property type="project" value="InterPro"/>
</dbReference>
<accession>A0A7V7QHI6</accession>